<dbReference type="EMBL" id="BMFL01000011">
    <property type="protein sequence ID" value="GGF00717.1"/>
    <property type="molecule type" value="Genomic_DNA"/>
</dbReference>
<evidence type="ECO:0000313" key="3">
    <source>
        <dbReference type="EMBL" id="SHL04796.1"/>
    </source>
</evidence>
<dbReference type="RefSeq" id="WP_083580322.1">
    <property type="nucleotide sequence ID" value="NZ_FRBH01000005.1"/>
</dbReference>
<reference evidence="3" key="2">
    <citation type="submission" date="2016-11" db="EMBL/GenBank/DDBJ databases">
        <authorList>
            <person name="Jaros S."/>
            <person name="Januszkiewicz K."/>
            <person name="Wedrychowicz H."/>
        </authorList>
    </citation>
    <scope>NUCLEOTIDE SEQUENCE [LARGE SCALE GENOMIC DNA]</scope>
    <source>
        <strain evidence="3">DSM 27989</strain>
    </source>
</reference>
<reference evidence="4" key="3">
    <citation type="submission" date="2016-11" db="EMBL/GenBank/DDBJ databases">
        <authorList>
            <person name="Varghese N."/>
            <person name="Submissions S."/>
        </authorList>
    </citation>
    <scope>NUCLEOTIDE SEQUENCE [LARGE SCALE GENOMIC DNA]</scope>
    <source>
        <strain evidence="4">DSM 27989</strain>
    </source>
</reference>
<reference evidence="5" key="4">
    <citation type="journal article" date="2019" name="Int. J. Syst. Evol. Microbiol.">
        <title>The Global Catalogue of Microorganisms (GCM) 10K type strain sequencing project: providing services to taxonomists for standard genome sequencing and annotation.</title>
        <authorList>
            <consortium name="The Broad Institute Genomics Platform"/>
            <consortium name="The Broad Institute Genome Sequencing Center for Infectious Disease"/>
            <person name="Wu L."/>
            <person name="Ma J."/>
        </authorList>
    </citation>
    <scope>NUCLEOTIDE SEQUENCE [LARGE SCALE GENOMIC DNA]</scope>
    <source>
        <strain evidence="5">CGMCC 1.12707</strain>
    </source>
</reference>
<evidence type="ECO:0000313" key="2">
    <source>
        <dbReference type="EMBL" id="GGF00717.1"/>
    </source>
</evidence>
<reference evidence="2" key="1">
    <citation type="journal article" date="2014" name="Int. J. Syst. Evol. Microbiol.">
        <title>Complete genome of a new Firmicutes species belonging to the dominant human colonic microbiota ('Ruminococcus bicirculans') reveals two chromosomes and a selective capacity to utilize plant glucans.</title>
        <authorList>
            <consortium name="NISC Comparative Sequencing Program"/>
            <person name="Wegmann U."/>
            <person name="Louis P."/>
            <person name="Goesmann A."/>
            <person name="Henrissat B."/>
            <person name="Duncan S.H."/>
            <person name="Flint H.J."/>
        </authorList>
    </citation>
    <scope>NUCLEOTIDE SEQUENCE</scope>
    <source>
        <strain evidence="2">CGMCC 1.12707</strain>
    </source>
</reference>
<dbReference type="Proteomes" id="UP000650994">
    <property type="component" value="Unassembled WGS sequence"/>
</dbReference>
<dbReference type="STRING" id="1434701.SAMN05443634_105233"/>
<accession>A0A1M6XFQ8</accession>
<dbReference type="EMBL" id="FRBH01000005">
    <property type="protein sequence ID" value="SHL04796.1"/>
    <property type="molecule type" value="Genomic_DNA"/>
</dbReference>
<dbReference type="Gene3D" id="2.40.160.60">
    <property type="entry name" value="Outer membrane protein transport protein (OMPP1/FadL/TodX)"/>
    <property type="match status" value="1"/>
</dbReference>
<gene>
    <name evidence="2" type="ORF">GCM10010984_17850</name>
    <name evidence="3" type="ORF">SAMN05443634_105233</name>
</gene>
<dbReference type="NCBIfam" id="NF033709">
    <property type="entry name" value="PorV_fam"/>
    <property type="match status" value="1"/>
</dbReference>
<evidence type="ECO:0008006" key="6">
    <source>
        <dbReference type="Google" id="ProtNLM"/>
    </source>
</evidence>
<keyword evidence="5" id="KW-1185">Reference proteome</keyword>
<feature type="chain" id="PRO_5012929305" description="PorV/PorQ family protein" evidence="1">
    <location>
        <begin position="29"/>
        <end position="376"/>
    </location>
</feature>
<name>A0A1M6XFQ8_9FLAO</name>
<protein>
    <recommendedName>
        <fullName evidence="6">PorV/PorQ family protein</fullName>
    </recommendedName>
</protein>
<evidence type="ECO:0000313" key="5">
    <source>
        <dbReference type="Proteomes" id="UP000650994"/>
    </source>
</evidence>
<sequence>MSFYIRNQIILKKSFFILSLITSQFVFSQAARKYSNEFLNIGADARSFAMGNAVVANIGNANAAYWNPAGLTEVNYDWEASAMHAEYFQSIAKFDYAAVAIPLRESNSTIAFSLMRFGVDDILNTTELIDNQGNVNYDRISKFSTADYALTMSYAGNVFNNKYIQFGANAKVIYRHIGKFAQGFGFGIDLGIQYRTEDKMFFGVMARDITTTFNAWSINKQKVKEIVIDEPQNDGEPTILNDLPAENIELTMPKIQFGMGKRFDFNDRLSLLGEVDLSVEFQQTNAAISGKGFSISPQVGAELNYDEMIFVRGGLNNLQKIEQFNGKQQTQIQPNIGVGFKYKGISIDYALTNFGNSGIGLYSNIFSVRFEMDKWR</sequence>
<dbReference type="AlphaFoldDB" id="A0A1M6XFQ8"/>
<proteinExistence type="predicted"/>
<reference evidence="2" key="5">
    <citation type="submission" date="2024-05" db="EMBL/GenBank/DDBJ databases">
        <authorList>
            <person name="Sun Q."/>
            <person name="Zhou Y."/>
        </authorList>
    </citation>
    <scope>NUCLEOTIDE SEQUENCE</scope>
    <source>
        <strain evidence="2">CGMCC 1.12707</strain>
    </source>
</reference>
<evidence type="ECO:0000256" key="1">
    <source>
        <dbReference type="SAM" id="SignalP"/>
    </source>
</evidence>
<dbReference type="OrthoDB" id="9808507at2"/>
<keyword evidence="1" id="KW-0732">Signal</keyword>
<dbReference type="Proteomes" id="UP000184120">
    <property type="component" value="Unassembled WGS sequence"/>
</dbReference>
<organism evidence="3 4">
    <name type="scientific">Chishuiella changwenlii</name>
    <dbReference type="NCBI Taxonomy" id="1434701"/>
    <lineage>
        <taxon>Bacteria</taxon>
        <taxon>Pseudomonadati</taxon>
        <taxon>Bacteroidota</taxon>
        <taxon>Flavobacteriia</taxon>
        <taxon>Flavobacteriales</taxon>
        <taxon>Weeksellaceae</taxon>
        <taxon>Chishuiella</taxon>
    </lineage>
</organism>
<evidence type="ECO:0000313" key="4">
    <source>
        <dbReference type="Proteomes" id="UP000184120"/>
    </source>
</evidence>
<feature type="signal peptide" evidence="1">
    <location>
        <begin position="1"/>
        <end position="28"/>
    </location>
</feature>